<name>A0A7Y1MSU0_9PSED</name>
<dbReference type="InterPro" id="IPR051071">
    <property type="entry name" value="LRR-bact_E3_ubiq_ligases"/>
</dbReference>
<evidence type="ECO:0000256" key="5">
    <source>
        <dbReference type="ARBA" id="ARBA00012483"/>
    </source>
</evidence>
<dbReference type="GO" id="GO:0061630">
    <property type="term" value="F:ubiquitin protein ligase activity"/>
    <property type="evidence" value="ECO:0007669"/>
    <property type="project" value="UniProtKB-EC"/>
</dbReference>
<feature type="domain" description="NEL" evidence="15">
    <location>
        <begin position="1314"/>
        <end position="1606"/>
    </location>
</feature>
<evidence type="ECO:0000256" key="4">
    <source>
        <dbReference type="ARBA" id="ARBA00009868"/>
    </source>
</evidence>
<dbReference type="InterPro" id="IPR032675">
    <property type="entry name" value="LRR_dom_sf"/>
</dbReference>
<reference evidence="16 17" key="1">
    <citation type="journal article" date="2020" name="Front. Microbiol.">
        <title>Genetic Organization of the aprX-lipA2 Operon Affects the Proteolytic Potential of Pseudomonas Species in Milk.</title>
        <authorList>
            <person name="Maier C."/>
            <person name="Huptas C."/>
            <person name="von Neubeck M."/>
            <person name="Scherer S."/>
            <person name="Wenning M."/>
            <person name="Lucking G."/>
        </authorList>
    </citation>
    <scope>NUCLEOTIDE SEQUENCE [LARGE SCALE GENOMIC DNA]</scope>
    <source>
        <strain evidence="16 17">G4779</strain>
    </source>
</reference>
<dbReference type="InterPro" id="IPR046673">
    <property type="entry name" value="ToxA_N"/>
</dbReference>
<evidence type="ECO:0000256" key="10">
    <source>
        <dbReference type="ARBA" id="ARBA00022786"/>
    </source>
</evidence>
<evidence type="ECO:0000259" key="15">
    <source>
        <dbReference type="PROSITE" id="PS52053"/>
    </source>
</evidence>
<dbReference type="Pfam" id="PF14496">
    <property type="entry name" value="NEL"/>
    <property type="match status" value="1"/>
</dbReference>
<keyword evidence="10 14" id="KW-0833">Ubl conjugation pathway</keyword>
<dbReference type="EMBL" id="JAAQYP010000038">
    <property type="protein sequence ID" value="NNA97600.1"/>
    <property type="molecule type" value="Genomic_DNA"/>
</dbReference>
<dbReference type="SMART" id="SM00369">
    <property type="entry name" value="LRR_TYP"/>
    <property type="match status" value="5"/>
</dbReference>
<comment type="PTM">
    <text evidence="14">Ubiquitinated in the presence of host E1 ubiquitin-activating enzyme, E2 ubiquitin-conjugating enzyme and ubiquitin.</text>
</comment>
<gene>
    <name evidence="16" type="ORF">HBO33_20765</name>
</gene>
<dbReference type="PANTHER" id="PTHR47114">
    <property type="match status" value="1"/>
</dbReference>
<organism evidence="16 17">
    <name type="scientific">Pseudomonas gessardii</name>
    <dbReference type="NCBI Taxonomy" id="78544"/>
    <lineage>
        <taxon>Bacteria</taxon>
        <taxon>Pseudomonadati</taxon>
        <taxon>Pseudomonadota</taxon>
        <taxon>Gammaproteobacteria</taxon>
        <taxon>Pseudomonadales</taxon>
        <taxon>Pseudomonadaceae</taxon>
        <taxon>Pseudomonas</taxon>
    </lineage>
</organism>
<dbReference type="Pfam" id="PF13855">
    <property type="entry name" value="LRR_8"/>
    <property type="match status" value="1"/>
</dbReference>
<evidence type="ECO:0000256" key="11">
    <source>
        <dbReference type="ARBA" id="ARBA00022843"/>
    </source>
</evidence>
<dbReference type="Pfam" id="PF20178">
    <property type="entry name" value="ToxA_N"/>
    <property type="match status" value="1"/>
</dbReference>
<evidence type="ECO:0000256" key="6">
    <source>
        <dbReference type="ARBA" id="ARBA00022525"/>
    </source>
</evidence>
<evidence type="ECO:0000256" key="13">
    <source>
        <dbReference type="ARBA" id="ARBA00023200"/>
    </source>
</evidence>
<keyword evidence="7" id="KW-0433">Leucine-rich repeat</keyword>
<comment type="caution">
    <text evidence="16">The sequence shown here is derived from an EMBL/GenBank/DDBJ whole genome shotgun (WGS) entry which is preliminary data.</text>
</comment>
<keyword evidence="13 14" id="KW-1035">Host cytoplasm</keyword>
<dbReference type="PROSITE" id="PS51450">
    <property type="entry name" value="LRR"/>
    <property type="match status" value="1"/>
</dbReference>
<keyword evidence="9" id="KW-0677">Repeat</keyword>
<dbReference type="Proteomes" id="UP000542111">
    <property type="component" value="Unassembled WGS sequence"/>
</dbReference>
<evidence type="ECO:0000256" key="7">
    <source>
        <dbReference type="ARBA" id="ARBA00022614"/>
    </source>
</evidence>
<keyword evidence="11 14" id="KW-0832">Ubl conjugation</keyword>
<dbReference type="InterPro" id="IPR029487">
    <property type="entry name" value="NEL_dom"/>
</dbReference>
<evidence type="ECO:0000256" key="8">
    <source>
        <dbReference type="ARBA" id="ARBA00022679"/>
    </source>
</evidence>
<dbReference type="EC" id="2.3.2.27" evidence="5"/>
<dbReference type="SUPFAM" id="SSF52058">
    <property type="entry name" value="L domain-like"/>
    <property type="match status" value="1"/>
</dbReference>
<proteinExistence type="inferred from homology"/>
<dbReference type="GO" id="GO:0016567">
    <property type="term" value="P:protein ubiquitination"/>
    <property type="evidence" value="ECO:0007669"/>
    <property type="project" value="InterPro"/>
</dbReference>
<keyword evidence="12" id="KW-0843">Virulence</keyword>
<dbReference type="GO" id="GO:0030430">
    <property type="term" value="C:host cell cytoplasm"/>
    <property type="evidence" value="ECO:0007669"/>
    <property type="project" value="UniProtKB-SubCell"/>
</dbReference>
<evidence type="ECO:0000313" key="17">
    <source>
        <dbReference type="Proteomes" id="UP000542111"/>
    </source>
</evidence>
<feature type="active site" description="Glycyl thioester intermediate" evidence="14">
    <location>
        <position position="1401"/>
    </location>
</feature>
<dbReference type="PROSITE" id="PS52053">
    <property type="entry name" value="NEL"/>
    <property type="match status" value="1"/>
</dbReference>
<comment type="similarity">
    <text evidence="4 14">Belongs to the LRR-containing bacterial E3 ligase family.</text>
</comment>
<keyword evidence="6 14" id="KW-0964">Secreted</keyword>
<dbReference type="RefSeq" id="WP_169898466.1">
    <property type="nucleotide sequence ID" value="NZ_JAAQYP010000038.1"/>
</dbReference>
<protein>
    <recommendedName>
        <fullName evidence="5">RING-type E3 ubiquitin transferase</fullName>
        <ecNumber evidence="5">2.3.2.27</ecNumber>
    </recommendedName>
</protein>
<accession>A0A7Y1MSU0</accession>
<dbReference type="InterPro" id="IPR003591">
    <property type="entry name" value="Leu-rich_rpt_typical-subtyp"/>
</dbReference>
<dbReference type="GO" id="GO:0005576">
    <property type="term" value="C:extracellular region"/>
    <property type="evidence" value="ECO:0007669"/>
    <property type="project" value="UniProtKB-SubCell"/>
</dbReference>
<evidence type="ECO:0000256" key="1">
    <source>
        <dbReference type="ARBA" id="ARBA00000900"/>
    </source>
</evidence>
<dbReference type="Pfam" id="PF00560">
    <property type="entry name" value="LRR_1"/>
    <property type="match status" value="1"/>
</dbReference>
<dbReference type="PANTHER" id="PTHR47114:SF2">
    <property type="entry name" value="OLIGODENDROCYTE-MYELIN GLYCOPROTEIN"/>
    <property type="match status" value="1"/>
</dbReference>
<sequence>MTQTADLSQVLAPVAQDDVMKGLLSITGDLDKAQVLHDTLPAWLIKADSQVLQAIEQAYADSEAPRETLQRLLSRLTPLDRFCRERLKAFLTARGYGYLDIEYDLLELPRRTFHGVNPDLGGMLIETVVLEKHSLLQAAMQNFSQAGAEPAGIPINAVVRVGAQRRIARDISAQAFIGYCRELNLGAAYQAHVREVFKLADLEHGYSPVVKEVGHTRCLDMLLDLHMAHAKGDIDQPTYTLLLGLVRADMPASDPQPLWFNGQPLTWQGLKIDGACLWGVLVFSSASAEGFASGPVVVYMPNEPVRPWYRYELLEHFKLYLGLKLHVSTYRTFFMGYLDESERFGFFERFEKYNLLVRVESLAVTGNFSTFFFNACVGKIQLDARVLAVSNAQADDEARQQRIQDYLDAGLTVLNVAALVVPVLGQLMMGVAVGQLLGEVFDGVDDWTHQDRLGALRHLANIAESLAAMALFAAGTKVVGRLWRSTPPASGFYGRLEAVRMPDKTTRLWRSRSEPYRHSVSLEGIVASPRGVYQANGQSYVKIDGSIYSIVFDASTGRWRARHPQRDAAYRPPVTHNYQGGWQFLFERPQEWQNPDYVLGRLDPSLNAFPAGHLRDIAAITDTTLPRLQQLAKQNLPLPERLRERALCFKQNQGVRDLIWQMTHQAPLDVLTAYVQMLALPLMEGWPKGRFFELLDEEGYLLERHPDTAPFDYEDLSIHITTRQMRDGQVMSTLLTALDPQETVRLLGGTFAAEEAQAALARRLLASLKNTHQAVYEQLRADADFTDQSDHGVLKHRYPQLPLGVAWEVMSQASTAERLRLRHSGRVPLRIAQWAREALQRLDEDEALSGLYLPELATEATRRMATGLLRRVPGWPEDLLLQVRRESLRGSVLAHVGKAKAATTRTVVQSAQGFRAYDGQGRPLGAMADGPQGFYEALLDCLSGAQLDALRLPGSDRASQLRNALIGKAQDERRWIARYLWPERPVPEEPGVACVQGMPVDSPSQPAGLVRKVRKLYPRFDDQRIATFLQDLGSDQLSRAKAIRVLEQQYEALHRALKVWAREKVAQAPSEVTVQDHRLARHQAVQAIERSWQYASLLPDEYQQKVPSLSLDGMALGALPSLPPGVQFGHIQQLSLRNMGLNDDVGYFLKHFKGLKTLELTDNRVTRLPEVLQQMKQLRRLYLANNQLQLTEYTRTKLGDLKNLTTLDLSNNPLVDPPVVGKMFELRSLVLRNCRLKSLPTGFMRIPYLEQLDLRENDIATLPAWLFAAPRRNTEIINLRHNPLDAPSRLRLNNYRDAIGVGMGFVEDDIARLNEQAARDLWLGDGRVARYPERIETWVGLKDEPGSDALFKLLAGLGGAADTTHVQEDMGRRVWRVLDAAAADTRLREEIFERAATPLNCDDAAAESFSNLEVLVEIHEASQRVEGGQVTAKPLLRLARGLFRLDRLEQMARRHSAEHPMLDPLEVSLAYRTGLVERFHLPGQPRHMRYASLGGVTEHMLEVAEVQLRAAELSPLLLSYMVKLPFWRSYLRRTHGGSFDTLNQPFGERIEAVWAQRETLGDADYRSQMGQIQDEQEKAEHTELERLTKEALRLDELGTCELPTAG</sequence>
<evidence type="ECO:0000256" key="12">
    <source>
        <dbReference type="ARBA" id="ARBA00023026"/>
    </source>
</evidence>
<comment type="subcellular location">
    <subcellularLocation>
        <location evidence="2">Host cytoplasm</location>
    </subcellularLocation>
    <subcellularLocation>
        <location evidence="3">Secreted</location>
    </subcellularLocation>
</comment>
<dbReference type="Gene3D" id="1.20.58.360">
    <property type="entry name" value="Shigella T3SS effector IpaH defines"/>
    <property type="match status" value="1"/>
</dbReference>
<evidence type="ECO:0000256" key="14">
    <source>
        <dbReference type="PROSITE-ProRule" id="PRU01398"/>
    </source>
</evidence>
<keyword evidence="8 14" id="KW-0808">Transferase</keyword>
<comment type="catalytic activity">
    <reaction evidence="1">
        <text>S-ubiquitinyl-[E2 ubiquitin-conjugating enzyme]-L-cysteine + [acceptor protein]-L-lysine = [E2 ubiquitin-conjugating enzyme]-L-cysteine + N(6)-ubiquitinyl-[acceptor protein]-L-lysine.</text>
        <dbReference type="EC" id="2.3.2.27"/>
    </reaction>
</comment>
<evidence type="ECO:0000313" key="16">
    <source>
        <dbReference type="EMBL" id="NNA97600.1"/>
    </source>
</evidence>
<dbReference type="Gene3D" id="3.80.10.10">
    <property type="entry name" value="Ribonuclease Inhibitor"/>
    <property type="match status" value="1"/>
</dbReference>
<evidence type="ECO:0000256" key="3">
    <source>
        <dbReference type="ARBA" id="ARBA00004613"/>
    </source>
</evidence>
<dbReference type="InterPro" id="IPR001611">
    <property type="entry name" value="Leu-rich_rpt"/>
</dbReference>
<evidence type="ECO:0000256" key="2">
    <source>
        <dbReference type="ARBA" id="ARBA00004192"/>
    </source>
</evidence>
<evidence type="ECO:0000256" key="9">
    <source>
        <dbReference type="ARBA" id="ARBA00022737"/>
    </source>
</evidence>